<proteinExistence type="predicted"/>
<evidence type="ECO:0000256" key="1">
    <source>
        <dbReference type="SAM" id="MobiDB-lite"/>
    </source>
</evidence>
<organism evidence="2 3">
    <name type="scientific">Molorchus minor</name>
    <dbReference type="NCBI Taxonomy" id="1323400"/>
    <lineage>
        <taxon>Eukaryota</taxon>
        <taxon>Metazoa</taxon>
        <taxon>Ecdysozoa</taxon>
        <taxon>Arthropoda</taxon>
        <taxon>Hexapoda</taxon>
        <taxon>Insecta</taxon>
        <taxon>Pterygota</taxon>
        <taxon>Neoptera</taxon>
        <taxon>Endopterygota</taxon>
        <taxon>Coleoptera</taxon>
        <taxon>Polyphaga</taxon>
        <taxon>Cucujiformia</taxon>
        <taxon>Chrysomeloidea</taxon>
        <taxon>Cerambycidae</taxon>
        <taxon>Lamiinae</taxon>
        <taxon>Monochamini</taxon>
        <taxon>Molorchus</taxon>
    </lineage>
</organism>
<name>A0ABQ9J5D3_9CUCU</name>
<evidence type="ECO:0000313" key="2">
    <source>
        <dbReference type="EMBL" id="KAJ8973122.1"/>
    </source>
</evidence>
<dbReference type="PANTHER" id="PTHR47331">
    <property type="entry name" value="PHD-TYPE DOMAIN-CONTAINING PROTEIN"/>
    <property type="match status" value="1"/>
</dbReference>
<keyword evidence="3" id="KW-1185">Reference proteome</keyword>
<dbReference type="PANTHER" id="PTHR47331:SF4">
    <property type="entry name" value="PEPTIDASE S1 DOMAIN-CONTAINING PROTEIN"/>
    <property type="match status" value="1"/>
</dbReference>
<dbReference type="CDD" id="cd00303">
    <property type="entry name" value="retropepsin_like"/>
    <property type="match status" value="1"/>
</dbReference>
<evidence type="ECO:0000313" key="3">
    <source>
        <dbReference type="Proteomes" id="UP001162164"/>
    </source>
</evidence>
<sequence length="643" mass="73462">MSENLRLKRGQIKGRLTRFQTYFNSVKNVELTGVVVTEINLRLSKIEGCLDEFDVVQSDLEILEPNELESNEREQFESSYYQLLSEARQLCTQFENESGNQLDGNSNEGSVHNCRNHFYSQNQVGSNKLIKLPPIKLPNFDGQYQNWLEFKDGFKALVDENSSLNDTQKFYYLRSSLTKEAGVIIKSLEVTAENYAVAWSLLEERFANKALMIHHHVRSIFEYPKLKTESYIALRSLYDAFKKHLRSLESLGEKIKEWDRLIIYLLTIKFDDVTGRDWESYEYKEDLPSMEDMHNFLKHKCEVLEKLEVNKTDQKSFLKHKLRPHNSLLHIEFKNNNNSDDQAAGTSDQSVNQSGISSQGNEDDPRVLSSKRSNNRENIENTEFRVDSMNNCCSIFPNGMCHLGTVASHNQVLLATALVNVLVDGKLITGRALLDTGSQSNFITDEFANKLNVKKHKINHMVNGLGRSYLRINNQVTVTLISCNKSFRTNLDCLVIPKITNHLPRTSFNKDIITIPDSITLADPHFNIASEIDLLLGSHIFWSCLRDGQFKLGKNMPTLQNTAFGWVLAGNLFLEKTNNTLTNFSCNLLCTNCESIDEKLNGEKFCEIHFENTIKRDSSGKFVVNIPFKESVKNLGEFAKPST</sequence>
<feature type="compositionally biased region" description="Polar residues" evidence="1">
    <location>
        <begin position="338"/>
        <end position="360"/>
    </location>
</feature>
<dbReference type="InterPro" id="IPR021109">
    <property type="entry name" value="Peptidase_aspartic_dom_sf"/>
</dbReference>
<dbReference type="EMBL" id="JAPWTJ010001236">
    <property type="protein sequence ID" value="KAJ8973122.1"/>
    <property type="molecule type" value="Genomic_DNA"/>
</dbReference>
<dbReference type="InterPro" id="IPR005312">
    <property type="entry name" value="DUF1759"/>
</dbReference>
<reference evidence="2" key="1">
    <citation type="journal article" date="2023" name="Insect Mol. Biol.">
        <title>Genome sequencing provides insights into the evolution of gene families encoding plant cell wall-degrading enzymes in longhorned beetles.</title>
        <authorList>
            <person name="Shin N.R."/>
            <person name="Okamura Y."/>
            <person name="Kirsch R."/>
            <person name="Pauchet Y."/>
        </authorList>
    </citation>
    <scope>NUCLEOTIDE SEQUENCE</scope>
    <source>
        <strain evidence="2">MMC_N1</strain>
    </source>
</reference>
<dbReference type="Pfam" id="PF13650">
    <property type="entry name" value="Asp_protease_2"/>
    <property type="match status" value="1"/>
</dbReference>
<dbReference type="Proteomes" id="UP001162164">
    <property type="component" value="Unassembled WGS sequence"/>
</dbReference>
<accession>A0ABQ9J5D3</accession>
<dbReference type="Pfam" id="PF03564">
    <property type="entry name" value="DUF1759"/>
    <property type="match status" value="1"/>
</dbReference>
<gene>
    <name evidence="2" type="ORF">NQ317_017402</name>
</gene>
<evidence type="ECO:0008006" key="4">
    <source>
        <dbReference type="Google" id="ProtNLM"/>
    </source>
</evidence>
<dbReference type="SUPFAM" id="SSF50630">
    <property type="entry name" value="Acid proteases"/>
    <property type="match status" value="1"/>
</dbReference>
<feature type="region of interest" description="Disordered" evidence="1">
    <location>
        <begin position="338"/>
        <end position="381"/>
    </location>
</feature>
<comment type="caution">
    <text evidence="2">The sequence shown here is derived from an EMBL/GenBank/DDBJ whole genome shotgun (WGS) entry which is preliminary data.</text>
</comment>
<protein>
    <recommendedName>
        <fullName evidence="4">Peptidase aspartic putative domain-containing protein</fullName>
    </recommendedName>
</protein>
<dbReference type="Gene3D" id="2.40.70.10">
    <property type="entry name" value="Acid Proteases"/>
    <property type="match status" value="1"/>
</dbReference>